<dbReference type="GO" id="GO:0003677">
    <property type="term" value="F:DNA binding"/>
    <property type="evidence" value="ECO:0007669"/>
    <property type="project" value="UniProtKB-KW"/>
</dbReference>
<dbReference type="SUPFAM" id="SSF101941">
    <property type="entry name" value="NAC domain"/>
    <property type="match status" value="1"/>
</dbReference>
<feature type="region of interest" description="Disordered" evidence="5">
    <location>
        <begin position="250"/>
        <end position="275"/>
    </location>
</feature>
<evidence type="ECO:0000256" key="1">
    <source>
        <dbReference type="ARBA" id="ARBA00023015"/>
    </source>
</evidence>
<feature type="region of interest" description="Disordered" evidence="5">
    <location>
        <begin position="1"/>
        <end position="49"/>
    </location>
</feature>
<dbReference type="InterPro" id="IPR003441">
    <property type="entry name" value="NAC-dom"/>
</dbReference>
<dbReference type="GO" id="GO:0006355">
    <property type="term" value="P:regulation of DNA-templated transcription"/>
    <property type="evidence" value="ECO:0007669"/>
    <property type="project" value="InterPro"/>
</dbReference>
<dbReference type="RefSeq" id="XP_021296073.1">
    <property type="nucleotide sequence ID" value="XM_021440398.1"/>
</dbReference>
<keyword evidence="7" id="KW-1185">Reference proteome</keyword>
<proteinExistence type="predicted"/>
<evidence type="ECO:0000259" key="6">
    <source>
        <dbReference type="PROSITE" id="PS51005"/>
    </source>
</evidence>
<keyword evidence="1" id="KW-0805">Transcription regulation</keyword>
<evidence type="ECO:0000313" key="7">
    <source>
        <dbReference type="Proteomes" id="UP000504621"/>
    </source>
</evidence>
<sequence>MEQDEQDEEGDQGYQDFVRPFTPTGQGDQGFMPPEFTSNGPGDHGDQGFVLPMFNPNGQGDQGDQAFVLPRNTPNGLVITNEKEFLDTLPPGYRFKPRDEELLVHYLRKKAHNKPLPPNIIKEVELYKHSPEELTRDQNNKKSTKPVTEWYFFTPRERKYCNGLRPNRAAGDGFWKATGADTSVKFQGTIVGFKKTLVFYRGKPPKGEKTTWIMHEFVLSNPPERKRGSKDDMRLDDWVLCRLYKKHGNNTRVVTPQQDTDPDPKQEEETATQATDCTETLEQEYGNIPPQYMLPQQTCPMPPYVAYPDSTSVLPGSIPPYNAYAADSTSVLPRSMPPYNAYSDSTSGLPSSMPPYNAYLDSPSGLPRFPESLDPMLQHQSAVFPQQAMTVYDNFIPTAAPTSSIHPHFVGHHHPLNRYQQQPFSGVPNNIKFSADDKYLLNIDFGLPNA</sequence>
<protein>
    <submittedName>
        <fullName evidence="8">Uncharacterized protein LOC110425462</fullName>
    </submittedName>
</protein>
<evidence type="ECO:0000256" key="3">
    <source>
        <dbReference type="ARBA" id="ARBA00023163"/>
    </source>
</evidence>
<dbReference type="OrthoDB" id="967145at2759"/>
<accession>A0A6J1BA76</accession>
<keyword evidence="4" id="KW-0539">Nucleus</keyword>
<dbReference type="Pfam" id="PF02365">
    <property type="entry name" value="NAM"/>
    <property type="match status" value="1"/>
</dbReference>
<organism evidence="7 8">
    <name type="scientific">Herrania umbratica</name>
    <dbReference type="NCBI Taxonomy" id="108875"/>
    <lineage>
        <taxon>Eukaryota</taxon>
        <taxon>Viridiplantae</taxon>
        <taxon>Streptophyta</taxon>
        <taxon>Embryophyta</taxon>
        <taxon>Tracheophyta</taxon>
        <taxon>Spermatophyta</taxon>
        <taxon>Magnoliopsida</taxon>
        <taxon>eudicotyledons</taxon>
        <taxon>Gunneridae</taxon>
        <taxon>Pentapetalae</taxon>
        <taxon>rosids</taxon>
        <taxon>malvids</taxon>
        <taxon>Malvales</taxon>
        <taxon>Malvaceae</taxon>
        <taxon>Byttnerioideae</taxon>
        <taxon>Herrania</taxon>
    </lineage>
</organism>
<dbReference type="AlphaFoldDB" id="A0A6J1BA76"/>
<dbReference type="GO" id="GO:0048731">
    <property type="term" value="P:system development"/>
    <property type="evidence" value="ECO:0007669"/>
    <property type="project" value="TreeGrafter"/>
</dbReference>
<dbReference type="PANTHER" id="PTHR31719:SF209">
    <property type="entry name" value="NAC DOMAIN-CONTAINING PROTEIN 68-LIKE"/>
    <property type="match status" value="1"/>
</dbReference>
<evidence type="ECO:0000256" key="4">
    <source>
        <dbReference type="ARBA" id="ARBA00023242"/>
    </source>
</evidence>
<feature type="domain" description="NAC" evidence="6">
    <location>
        <begin position="89"/>
        <end position="246"/>
    </location>
</feature>
<feature type="compositionally biased region" description="Polar residues" evidence="5">
    <location>
        <begin position="250"/>
        <end position="259"/>
    </location>
</feature>
<dbReference type="PANTHER" id="PTHR31719">
    <property type="entry name" value="NAC TRANSCRIPTION FACTOR 56"/>
    <property type="match status" value="1"/>
</dbReference>
<feature type="compositionally biased region" description="Acidic residues" evidence="5">
    <location>
        <begin position="1"/>
        <end position="11"/>
    </location>
</feature>
<evidence type="ECO:0000256" key="5">
    <source>
        <dbReference type="SAM" id="MobiDB-lite"/>
    </source>
</evidence>
<reference evidence="8" key="1">
    <citation type="submission" date="2025-08" db="UniProtKB">
        <authorList>
            <consortium name="RefSeq"/>
        </authorList>
    </citation>
    <scope>IDENTIFICATION</scope>
    <source>
        <tissue evidence="8">Leaf</tissue>
    </source>
</reference>
<dbReference type="GeneID" id="110425462"/>
<evidence type="ECO:0000313" key="8">
    <source>
        <dbReference type="RefSeq" id="XP_021296073.1"/>
    </source>
</evidence>
<dbReference type="InterPro" id="IPR036093">
    <property type="entry name" value="NAC_dom_sf"/>
</dbReference>
<name>A0A6J1BA76_9ROSI</name>
<evidence type="ECO:0000256" key="2">
    <source>
        <dbReference type="ARBA" id="ARBA00023125"/>
    </source>
</evidence>
<keyword evidence="2" id="KW-0238">DNA-binding</keyword>
<dbReference type="PROSITE" id="PS51005">
    <property type="entry name" value="NAC"/>
    <property type="match status" value="1"/>
</dbReference>
<dbReference type="Proteomes" id="UP000504621">
    <property type="component" value="Unplaced"/>
</dbReference>
<gene>
    <name evidence="8" type="primary">LOC110425462</name>
</gene>
<keyword evidence="3" id="KW-0804">Transcription</keyword>
<dbReference type="Gene3D" id="2.170.150.80">
    <property type="entry name" value="NAC domain"/>
    <property type="match status" value="1"/>
</dbReference>